<dbReference type="Pfam" id="PF10756">
    <property type="entry name" value="bPH_6"/>
    <property type="match status" value="1"/>
</dbReference>
<name>A0ABU2CH33_9MICO</name>
<feature type="transmembrane region" description="Helical" evidence="1">
    <location>
        <begin position="33"/>
        <end position="52"/>
    </location>
</feature>
<proteinExistence type="predicted"/>
<evidence type="ECO:0000256" key="1">
    <source>
        <dbReference type="SAM" id="Phobius"/>
    </source>
</evidence>
<keyword evidence="1" id="KW-1133">Transmembrane helix</keyword>
<feature type="transmembrane region" description="Helical" evidence="1">
    <location>
        <begin position="58"/>
        <end position="76"/>
    </location>
</feature>
<sequence length="167" mass="17388">MGAGTGTDGGGGALGNGRGDDRFRTFRGRFGTATAYGVAALAAGGCTFVALASDTADVANRVAMIIFGLLGAVIAWRFGAVRAVPDPAGLTVINYVKRRRLAWAEIVAVRFGPNDPWVHLDLADGDVLAVMGIQRADGEHGMTEARRLVALIAELGEVDEPGRPQPK</sequence>
<dbReference type="EMBL" id="JAVDYE010000001">
    <property type="protein sequence ID" value="MDR7380651.1"/>
    <property type="molecule type" value="Genomic_DNA"/>
</dbReference>
<organism evidence="3 4">
    <name type="scientific">Promicromonospora iranensis</name>
    <dbReference type="NCBI Taxonomy" id="1105144"/>
    <lineage>
        <taxon>Bacteria</taxon>
        <taxon>Bacillati</taxon>
        <taxon>Actinomycetota</taxon>
        <taxon>Actinomycetes</taxon>
        <taxon>Micrococcales</taxon>
        <taxon>Promicromonosporaceae</taxon>
        <taxon>Promicromonospora</taxon>
    </lineage>
</organism>
<comment type="caution">
    <text evidence="3">The sequence shown here is derived from an EMBL/GenBank/DDBJ whole genome shotgun (WGS) entry which is preliminary data.</text>
</comment>
<evidence type="ECO:0000313" key="4">
    <source>
        <dbReference type="Proteomes" id="UP001183585"/>
    </source>
</evidence>
<feature type="domain" description="Low molecular weight protein antigen 6 PH" evidence="2">
    <location>
        <begin position="86"/>
        <end position="140"/>
    </location>
</feature>
<accession>A0ABU2CH33</accession>
<dbReference type="InterPro" id="IPR019692">
    <property type="entry name" value="CFP-6_PH"/>
</dbReference>
<reference evidence="3 4" key="1">
    <citation type="submission" date="2023-07" db="EMBL/GenBank/DDBJ databases">
        <title>Sequencing the genomes of 1000 actinobacteria strains.</title>
        <authorList>
            <person name="Klenk H.-P."/>
        </authorList>
    </citation>
    <scope>NUCLEOTIDE SEQUENCE [LARGE SCALE GENOMIC DNA]</scope>
    <source>
        <strain evidence="3 4">DSM 45554</strain>
    </source>
</reference>
<keyword evidence="1" id="KW-0472">Membrane</keyword>
<keyword evidence="4" id="KW-1185">Reference proteome</keyword>
<gene>
    <name evidence="3" type="ORF">J2S48_000166</name>
</gene>
<protein>
    <recommendedName>
        <fullName evidence="2">Low molecular weight protein antigen 6 PH domain-containing protein</fullName>
    </recommendedName>
</protein>
<evidence type="ECO:0000259" key="2">
    <source>
        <dbReference type="Pfam" id="PF10756"/>
    </source>
</evidence>
<dbReference type="Proteomes" id="UP001183585">
    <property type="component" value="Unassembled WGS sequence"/>
</dbReference>
<evidence type="ECO:0000313" key="3">
    <source>
        <dbReference type="EMBL" id="MDR7380651.1"/>
    </source>
</evidence>
<keyword evidence="1" id="KW-0812">Transmembrane</keyword>
<dbReference type="RefSeq" id="WP_274992465.1">
    <property type="nucleotide sequence ID" value="NZ_JAJQQP010000002.1"/>
</dbReference>